<dbReference type="InterPro" id="IPR001460">
    <property type="entry name" value="PCN-bd_Tpept"/>
</dbReference>
<evidence type="ECO:0000256" key="6">
    <source>
        <dbReference type="ARBA" id="ARBA00022670"/>
    </source>
</evidence>
<dbReference type="InterPro" id="IPR012338">
    <property type="entry name" value="Beta-lactam/transpept-like"/>
</dbReference>
<dbReference type="GO" id="GO:0016020">
    <property type="term" value="C:membrane"/>
    <property type="evidence" value="ECO:0007669"/>
    <property type="project" value="UniProtKB-SubCell"/>
</dbReference>
<dbReference type="Pfam" id="PF00905">
    <property type="entry name" value="Transpeptidase"/>
    <property type="match status" value="1"/>
</dbReference>
<evidence type="ECO:0000256" key="15">
    <source>
        <dbReference type="ARBA" id="ARBA00023268"/>
    </source>
</evidence>
<evidence type="ECO:0000256" key="3">
    <source>
        <dbReference type="ARBA" id="ARBA00007090"/>
    </source>
</evidence>
<evidence type="ECO:0000256" key="7">
    <source>
        <dbReference type="ARBA" id="ARBA00022676"/>
    </source>
</evidence>
<evidence type="ECO:0000259" key="21">
    <source>
        <dbReference type="Pfam" id="PF00905"/>
    </source>
</evidence>
<evidence type="ECO:0000256" key="1">
    <source>
        <dbReference type="ARBA" id="ARBA00004370"/>
    </source>
</evidence>
<feature type="region of interest" description="Disordered" evidence="19">
    <location>
        <begin position="654"/>
        <end position="698"/>
    </location>
</feature>
<dbReference type="Pfam" id="PF00912">
    <property type="entry name" value="Transgly"/>
    <property type="match status" value="1"/>
</dbReference>
<evidence type="ECO:0000256" key="8">
    <source>
        <dbReference type="ARBA" id="ARBA00022679"/>
    </source>
</evidence>
<evidence type="ECO:0000256" key="2">
    <source>
        <dbReference type="ARBA" id="ARBA00004752"/>
    </source>
</evidence>
<evidence type="ECO:0000256" key="12">
    <source>
        <dbReference type="ARBA" id="ARBA00022984"/>
    </source>
</evidence>
<keyword evidence="9 20" id="KW-0812">Transmembrane</keyword>
<dbReference type="UniPathway" id="UPA00219"/>
<evidence type="ECO:0000256" key="19">
    <source>
        <dbReference type="SAM" id="MobiDB-lite"/>
    </source>
</evidence>
<keyword evidence="24" id="KW-1185">Reference proteome</keyword>
<dbReference type="AlphaFoldDB" id="A0A1W1HFY9"/>
<dbReference type="GO" id="GO:0008955">
    <property type="term" value="F:peptidoglycan glycosyltransferase activity"/>
    <property type="evidence" value="ECO:0007669"/>
    <property type="project" value="UniProtKB-EC"/>
</dbReference>
<accession>A0A1W1HFY9</accession>
<dbReference type="Gene3D" id="3.40.710.10">
    <property type="entry name" value="DD-peptidase/beta-lactamase superfamily"/>
    <property type="match status" value="1"/>
</dbReference>
<dbReference type="RefSeq" id="WP_080799959.1">
    <property type="nucleotide sequence ID" value="NZ_LT828541.1"/>
</dbReference>
<dbReference type="GO" id="GO:0009002">
    <property type="term" value="F:serine-type D-Ala-D-Ala carboxypeptidase activity"/>
    <property type="evidence" value="ECO:0007669"/>
    <property type="project" value="UniProtKB-EC"/>
</dbReference>
<keyword evidence="12" id="KW-0573">Peptidoglycan synthesis</keyword>
<keyword evidence="6" id="KW-0645">Protease</keyword>
<dbReference type="InterPro" id="IPR050396">
    <property type="entry name" value="Glycosyltr_51/Transpeptidase"/>
</dbReference>
<keyword evidence="11" id="KW-0133">Cell shape</keyword>
<comment type="similarity">
    <text evidence="3">In the C-terminal section; belongs to the transpeptidase family.</text>
</comment>
<sequence>MNWLTLFIRFSRLTFYTALLLGSAGIAAISITIFIVAKDLPKLPEPLSRIIETPKTEIYASTGERLITLGGREPVLLSRISPHFINAVLAVEDHMFQEHFGVNKLRTLKALYVTLMKPGRIEGASTITQQLAKNLFFSFERTYLRKFKEMLVAFQIEYSCTKEEILQAYVNQIAFGAGAQGVEKAAQVFFGKSAAQLTLGEAALLAGLPKSPTNYNPYRHYDRALKRRDVVIRRMKDAGYITQTQVDEVVASKPTLHKNHADARTGSYFLDAIIAELVQKYGSDVVYHGGIKVTASIDANMQDIATRALQQGMENLDKLMGLKPDDEPRPQGALVAIDTASGAVKAMAGGRDYYKSEYNRAIYSRRQPGSGFKPFLYYTACEKLNIHGGTLMVDSPVSIPVVGAPVWQPGNFERTFRGPVILKQALTHSINTIAAKLVHKTGPDAVINTARLCGIKSPLQSVYSVALGTSVVTPIEMASAYSTIASGGIKHEPFLIWRVEDAFGRVIYEHLVRGKKVLDPDITFQVIDMMKSVIDNGSGRSIRASGFTRPAAGKTGTTDSYNDAWFTGFTPSLCTSVWTGFDRERKLRQANGLGITGGRSAAPIWAQFMEEALKNQPPRDFIIPDGIHFEEAVVTTGYKFDRKKRPQINVTESDLTESISQSVNPGYSETPESKPETMIVPLKPNQQLRKLPIPELSQ</sequence>
<keyword evidence="14 20" id="KW-0472">Membrane</keyword>
<dbReference type="InterPro" id="IPR036950">
    <property type="entry name" value="PBP_transglycosylase"/>
</dbReference>
<evidence type="ECO:0000256" key="9">
    <source>
        <dbReference type="ARBA" id="ARBA00022692"/>
    </source>
</evidence>
<dbReference type="InterPro" id="IPR023346">
    <property type="entry name" value="Lysozyme-like_dom_sf"/>
</dbReference>
<evidence type="ECO:0000313" key="24">
    <source>
        <dbReference type="Proteomes" id="UP000191931"/>
    </source>
</evidence>
<feature type="compositionally biased region" description="Polar residues" evidence="19">
    <location>
        <begin position="654"/>
        <end position="667"/>
    </location>
</feature>
<dbReference type="GO" id="GO:0030288">
    <property type="term" value="C:outer membrane-bounded periplasmic space"/>
    <property type="evidence" value="ECO:0007669"/>
    <property type="project" value="TreeGrafter"/>
</dbReference>
<evidence type="ECO:0000256" key="14">
    <source>
        <dbReference type="ARBA" id="ARBA00023136"/>
    </source>
</evidence>
<dbReference type="Gene3D" id="1.10.3810.10">
    <property type="entry name" value="Biosynthetic peptidoglycan transglycosylase-like"/>
    <property type="match status" value="1"/>
</dbReference>
<name>A0A1W1HFY9_9BACT</name>
<feature type="transmembrane region" description="Helical" evidence="20">
    <location>
        <begin position="12"/>
        <end position="37"/>
    </location>
</feature>
<dbReference type="Proteomes" id="UP000191931">
    <property type="component" value="Unassembled WGS sequence"/>
</dbReference>
<evidence type="ECO:0000259" key="22">
    <source>
        <dbReference type="Pfam" id="PF00912"/>
    </source>
</evidence>
<feature type="domain" description="Penicillin-binding protein transpeptidase" evidence="21">
    <location>
        <begin position="332"/>
        <end position="574"/>
    </location>
</feature>
<comment type="catalytic activity">
    <reaction evidence="18">
        <text>[GlcNAc-(1-&gt;4)-Mur2Ac(oyl-L-Ala-gamma-D-Glu-L-Lys-D-Ala-D-Ala)](n)-di-trans,octa-cis-undecaprenyl diphosphate + beta-D-GlcNAc-(1-&gt;4)-Mur2Ac(oyl-L-Ala-gamma-D-Glu-L-Lys-D-Ala-D-Ala)-di-trans,octa-cis-undecaprenyl diphosphate = [GlcNAc-(1-&gt;4)-Mur2Ac(oyl-L-Ala-gamma-D-Glu-L-Lys-D-Ala-D-Ala)](n+1)-di-trans,octa-cis-undecaprenyl diphosphate + di-trans,octa-cis-undecaprenyl diphosphate + H(+)</text>
        <dbReference type="Rhea" id="RHEA:23708"/>
        <dbReference type="Rhea" id="RHEA-COMP:9602"/>
        <dbReference type="Rhea" id="RHEA-COMP:9603"/>
        <dbReference type="ChEBI" id="CHEBI:15378"/>
        <dbReference type="ChEBI" id="CHEBI:58405"/>
        <dbReference type="ChEBI" id="CHEBI:60033"/>
        <dbReference type="ChEBI" id="CHEBI:78435"/>
        <dbReference type="EC" id="2.4.99.28"/>
    </reaction>
</comment>
<dbReference type="NCBIfam" id="TIGR02074">
    <property type="entry name" value="PBP_1a_fam"/>
    <property type="match status" value="1"/>
</dbReference>
<dbReference type="GO" id="GO:0006508">
    <property type="term" value="P:proteolysis"/>
    <property type="evidence" value="ECO:0007669"/>
    <property type="project" value="UniProtKB-KW"/>
</dbReference>
<keyword evidence="15" id="KW-0511">Multifunctional enzyme</keyword>
<comment type="pathway">
    <text evidence="2">Cell wall biogenesis; peptidoglycan biosynthesis.</text>
</comment>
<evidence type="ECO:0000256" key="10">
    <source>
        <dbReference type="ARBA" id="ARBA00022801"/>
    </source>
</evidence>
<dbReference type="InterPro" id="IPR001264">
    <property type="entry name" value="Glyco_trans_51"/>
</dbReference>
<protein>
    <submittedName>
        <fullName evidence="23">Membrane carboxypeptidase (Penicillin-binding protein)</fullName>
    </submittedName>
</protein>
<dbReference type="FunFam" id="1.10.3810.10:FF:000001">
    <property type="entry name" value="Penicillin-binding protein 1A"/>
    <property type="match status" value="1"/>
</dbReference>
<keyword evidence="10" id="KW-0378">Hydrolase</keyword>
<keyword evidence="5 23" id="KW-0121">Carboxypeptidase</keyword>
<dbReference type="PANTHER" id="PTHR32282:SF27">
    <property type="entry name" value="PENICILLIN-BINDING PROTEIN 1A"/>
    <property type="match status" value="1"/>
</dbReference>
<evidence type="ECO:0000256" key="20">
    <source>
        <dbReference type="SAM" id="Phobius"/>
    </source>
</evidence>
<gene>
    <name evidence="23" type="ORF">MTBBW1_300046</name>
</gene>
<proteinExistence type="inferred from homology"/>
<evidence type="ECO:0000313" key="23">
    <source>
        <dbReference type="EMBL" id="SLM31315.1"/>
    </source>
</evidence>
<evidence type="ECO:0000256" key="4">
    <source>
        <dbReference type="ARBA" id="ARBA00007739"/>
    </source>
</evidence>
<evidence type="ECO:0000256" key="16">
    <source>
        <dbReference type="ARBA" id="ARBA00023316"/>
    </source>
</evidence>
<comment type="similarity">
    <text evidence="4">In the N-terminal section; belongs to the glycosyltransferase 51 family.</text>
</comment>
<dbReference type="GO" id="GO:0009252">
    <property type="term" value="P:peptidoglycan biosynthetic process"/>
    <property type="evidence" value="ECO:0007669"/>
    <property type="project" value="UniProtKB-UniPathway"/>
</dbReference>
<comment type="catalytic activity">
    <reaction evidence="17">
        <text>Preferential cleavage: (Ac)2-L-Lys-D-Ala-|-D-Ala. Also transpeptidation of peptidyl-alanyl moieties that are N-acyl substituents of D-alanine.</text>
        <dbReference type="EC" id="3.4.16.4"/>
    </reaction>
</comment>
<dbReference type="EMBL" id="FWEV01000224">
    <property type="protein sequence ID" value="SLM31315.1"/>
    <property type="molecule type" value="Genomic_DNA"/>
</dbReference>
<evidence type="ECO:0000256" key="18">
    <source>
        <dbReference type="ARBA" id="ARBA00049902"/>
    </source>
</evidence>
<dbReference type="GO" id="GO:0008360">
    <property type="term" value="P:regulation of cell shape"/>
    <property type="evidence" value="ECO:0007669"/>
    <property type="project" value="UniProtKB-KW"/>
</dbReference>
<evidence type="ECO:0000256" key="13">
    <source>
        <dbReference type="ARBA" id="ARBA00022989"/>
    </source>
</evidence>
<dbReference type="PANTHER" id="PTHR32282">
    <property type="entry name" value="BINDING PROTEIN TRANSPEPTIDASE, PUTATIVE-RELATED"/>
    <property type="match status" value="1"/>
</dbReference>
<feature type="domain" description="Glycosyl transferase family 51" evidence="22">
    <location>
        <begin position="72"/>
        <end position="236"/>
    </location>
</feature>
<keyword evidence="8" id="KW-0808">Transferase</keyword>
<reference evidence="23 24" key="1">
    <citation type="submission" date="2017-03" db="EMBL/GenBank/DDBJ databases">
        <authorList>
            <person name="Afonso C.L."/>
            <person name="Miller P.J."/>
            <person name="Scott M.A."/>
            <person name="Spackman E."/>
            <person name="Goraichik I."/>
            <person name="Dimitrov K.M."/>
            <person name="Suarez D.L."/>
            <person name="Swayne D.E."/>
        </authorList>
    </citation>
    <scope>NUCLEOTIDE SEQUENCE [LARGE SCALE GENOMIC DNA]</scope>
    <source>
        <strain evidence="23">PRJEB14757</strain>
    </source>
</reference>
<keyword evidence="13 20" id="KW-1133">Transmembrane helix</keyword>
<dbReference type="SUPFAM" id="SSF53955">
    <property type="entry name" value="Lysozyme-like"/>
    <property type="match status" value="1"/>
</dbReference>
<evidence type="ECO:0000256" key="11">
    <source>
        <dbReference type="ARBA" id="ARBA00022960"/>
    </source>
</evidence>
<organism evidence="23 24">
    <name type="scientific">Desulfamplus magnetovallimortis</name>
    <dbReference type="NCBI Taxonomy" id="1246637"/>
    <lineage>
        <taxon>Bacteria</taxon>
        <taxon>Pseudomonadati</taxon>
        <taxon>Thermodesulfobacteriota</taxon>
        <taxon>Desulfobacteria</taxon>
        <taxon>Desulfobacterales</taxon>
        <taxon>Desulfobacteraceae</taxon>
        <taxon>Desulfamplus</taxon>
    </lineage>
</organism>
<dbReference type="GO" id="GO:0008658">
    <property type="term" value="F:penicillin binding"/>
    <property type="evidence" value="ECO:0007669"/>
    <property type="project" value="InterPro"/>
</dbReference>
<keyword evidence="7" id="KW-0328">Glycosyltransferase</keyword>
<evidence type="ECO:0000256" key="17">
    <source>
        <dbReference type="ARBA" id="ARBA00034000"/>
    </source>
</evidence>
<dbReference type="OrthoDB" id="9766909at2"/>
<keyword evidence="16" id="KW-0961">Cell wall biogenesis/degradation</keyword>
<dbReference type="GO" id="GO:0071555">
    <property type="term" value="P:cell wall organization"/>
    <property type="evidence" value="ECO:0007669"/>
    <property type="project" value="UniProtKB-KW"/>
</dbReference>
<evidence type="ECO:0000256" key="5">
    <source>
        <dbReference type="ARBA" id="ARBA00022645"/>
    </source>
</evidence>
<dbReference type="SUPFAM" id="SSF56601">
    <property type="entry name" value="beta-lactamase/transpeptidase-like"/>
    <property type="match status" value="1"/>
</dbReference>
<comment type="subcellular location">
    <subcellularLocation>
        <location evidence="1">Membrane</location>
    </subcellularLocation>
</comment>
<dbReference type="STRING" id="1246637.MTBBW1_300046"/>